<sequence>MQVKSITEDNKTTVQIYRNNSQFAGQYEFNGKLLYTIHNEHQVGFVYQVIVEQDVYYGIDYIVGNQLLPGSLKISRILMTYNNHLLYSRKDDPRLFRILLSDGLPRTENYLEHLGEKGPSQWNTEIPGPLQKNHPGRILCYSYLKSKPNTHSILVVQYLPYEKSVFFKIMVSIYTFSDGAWYKDVLWQTELAGLGEDLIDSDSVDYLYFLTNPILGTLSNGEMVVFVFIEQMFTLSFQNKNNLHGYVLKTQPVMGMYGSDFDIDLINVIQTDAIYISLVSENQKIFIFTDKLIKQNVFSKLSKYIWYYIESPGIFVEMIGVFLLSILDKYLQEETIDISQIDFPIEKTIFNLVGMWQGDQHITFLTKFKDSVCLLLQDGTAVVLDPTVIDTTPSGILFVTKRWALLLSLCSIVLLFTLNEVKYVLLT</sequence>
<keyword evidence="1" id="KW-0812">Transmembrane</keyword>
<protein>
    <submittedName>
        <fullName evidence="2">Uncharacterized protein</fullName>
    </submittedName>
</protein>
<dbReference type="EMBL" id="JADGKB010000001">
    <property type="protein sequence ID" value="KAJ3262534.1"/>
    <property type="molecule type" value="Genomic_DNA"/>
</dbReference>
<evidence type="ECO:0000256" key="1">
    <source>
        <dbReference type="SAM" id="Phobius"/>
    </source>
</evidence>
<evidence type="ECO:0000313" key="2">
    <source>
        <dbReference type="EMBL" id="KAJ3262534.1"/>
    </source>
</evidence>
<dbReference type="AlphaFoldDB" id="A0AAD5UMU4"/>
<organism evidence="2 3">
    <name type="scientific">Boothiomyces macroporosus</name>
    <dbReference type="NCBI Taxonomy" id="261099"/>
    <lineage>
        <taxon>Eukaryota</taxon>
        <taxon>Fungi</taxon>
        <taxon>Fungi incertae sedis</taxon>
        <taxon>Chytridiomycota</taxon>
        <taxon>Chytridiomycota incertae sedis</taxon>
        <taxon>Chytridiomycetes</taxon>
        <taxon>Rhizophydiales</taxon>
        <taxon>Terramycetaceae</taxon>
        <taxon>Boothiomyces</taxon>
    </lineage>
</organism>
<feature type="transmembrane region" description="Helical" evidence="1">
    <location>
        <begin position="403"/>
        <end position="425"/>
    </location>
</feature>
<keyword evidence="1" id="KW-1133">Transmembrane helix</keyword>
<dbReference type="Proteomes" id="UP001210925">
    <property type="component" value="Unassembled WGS sequence"/>
</dbReference>
<reference evidence="2" key="1">
    <citation type="submission" date="2020-05" db="EMBL/GenBank/DDBJ databases">
        <title>Phylogenomic resolution of chytrid fungi.</title>
        <authorList>
            <person name="Stajich J.E."/>
            <person name="Amses K."/>
            <person name="Simmons R."/>
            <person name="Seto K."/>
            <person name="Myers J."/>
            <person name="Bonds A."/>
            <person name="Quandt C.A."/>
            <person name="Barry K."/>
            <person name="Liu P."/>
            <person name="Grigoriev I."/>
            <person name="Longcore J.E."/>
            <person name="James T.Y."/>
        </authorList>
    </citation>
    <scope>NUCLEOTIDE SEQUENCE</scope>
    <source>
        <strain evidence="2">PLAUS21</strain>
    </source>
</reference>
<proteinExistence type="predicted"/>
<feature type="transmembrane region" description="Helical" evidence="1">
    <location>
        <begin position="305"/>
        <end position="327"/>
    </location>
</feature>
<gene>
    <name evidence="2" type="ORF">HK103_000063</name>
</gene>
<accession>A0AAD5UMU4</accession>
<comment type="caution">
    <text evidence="2">The sequence shown here is derived from an EMBL/GenBank/DDBJ whole genome shotgun (WGS) entry which is preliminary data.</text>
</comment>
<evidence type="ECO:0000313" key="3">
    <source>
        <dbReference type="Proteomes" id="UP001210925"/>
    </source>
</evidence>
<keyword evidence="3" id="KW-1185">Reference proteome</keyword>
<keyword evidence="1" id="KW-0472">Membrane</keyword>
<name>A0AAD5UMU4_9FUNG</name>